<evidence type="ECO:0000313" key="2">
    <source>
        <dbReference type="Proteomes" id="UP000001933"/>
    </source>
</evidence>
<keyword evidence="2" id="KW-1185">Reference proteome</keyword>
<dbReference type="HOGENOM" id="CLU_2144593_0_0_7"/>
<gene>
    <name evidence="1" type="ORF">SYN_03772</name>
</gene>
<dbReference type="AlphaFoldDB" id="Q2LWR7"/>
<dbReference type="InParanoid" id="Q2LWR7"/>
<proteinExistence type="predicted"/>
<dbReference type="KEGG" id="sat:SYN_03772"/>
<sequence length="112" mass="12974">MHARELRLQTTLIRALHYINVAFMSSNIFWRETVVKLHHSAGKCVFFATHIFAEGKSGRSCVFRQAAGRRRGDDGLPLQRKVYAFLHNPHYLVDHGSRNRQRRERGKADDVS</sequence>
<dbReference type="EMBL" id="CP000252">
    <property type="protein sequence ID" value="ABC78525.1"/>
    <property type="molecule type" value="Genomic_DNA"/>
</dbReference>
<organism evidence="1 2">
    <name type="scientific">Syntrophus aciditrophicus (strain SB)</name>
    <dbReference type="NCBI Taxonomy" id="56780"/>
    <lineage>
        <taxon>Bacteria</taxon>
        <taxon>Pseudomonadati</taxon>
        <taxon>Thermodesulfobacteriota</taxon>
        <taxon>Syntrophia</taxon>
        <taxon>Syntrophales</taxon>
        <taxon>Syntrophaceae</taxon>
        <taxon>Syntrophus</taxon>
    </lineage>
</organism>
<name>Q2LWR7_SYNAS</name>
<evidence type="ECO:0000313" key="1">
    <source>
        <dbReference type="EMBL" id="ABC78525.1"/>
    </source>
</evidence>
<protein>
    <submittedName>
        <fullName evidence="1">Hypothetical cytosolic protein</fullName>
    </submittedName>
</protein>
<accession>Q2LWR7</accession>
<reference evidence="1 2" key="1">
    <citation type="journal article" date="2007" name="Proc. Natl. Acad. Sci. U.S.A.">
        <title>The genome of Syntrophus aciditrophicus: life at the thermodynamic limit of microbial growth.</title>
        <authorList>
            <person name="McInerney M.J."/>
            <person name="Rohlin L."/>
            <person name="Mouttaki H."/>
            <person name="Kim U."/>
            <person name="Krupp R.S."/>
            <person name="Rios-Hernandez L."/>
            <person name="Sieber J."/>
            <person name="Struchtemeyer C.G."/>
            <person name="Bhattacharyya A."/>
            <person name="Campbell J.W."/>
            <person name="Gunsalus R.P."/>
        </authorList>
    </citation>
    <scope>NUCLEOTIDE SEQUENCE [LARGE SCALE GENOMIC DNA]</scope>
    <source>
        <strain evidence="1 2">SB</strain>
    </source>
</reference>
<dbReference type="Proteomes" id="UP000001933">
    <property type="component" value="Chromosome"/>
</dbReference>